<evidence type="ECO:0000313" key="2">
    <source>
        <dbReference type="EMBL" id="OWK12392.1"/>
    </source>
</evidence>
<name>A0A212D2E2_CEREH</name>
<dbReference type="PANTHER" id="PTHR11412:SF139">
    <property type="entry name" value="C3 AND PZP-LIKE ALPHA-2-MACROGLOBULIN DOMAIN-CONTAINING PROTEIN 8"/>
    <property type="match status" value="1"/>
</dbReference>
<feature type="non-terminal residue" evidence="2">
    <location>
        <position position="176"/>
    </location>
</feature>
<proteinExistence type="predicted"/>
<dbReference type="AlphaFoldDB" id="A0A212D2E2"/>
<dbReference type="EMBL" id="MKHE01000009">
    <property type="protein sequence ID" value="OWK12392.1"/>
    <property type="molecule type" value="Genomic_DNA"/>
</dbReference>
<keyword evidence="3" id="KW-1185">Reference proteome</keyword>
<protein>
    <recommendedName>
        <fullName evidence="1">Alpha-2-macroglobulin bait region domain-containing protein</fullName>
    </recommendedName>
</protein>
<dbReference type="SMART" id="SM01359">
    <property type="entry name" value="A2M_N_2"/>
    <property type="match status" value="1"/>
</dbReference>
<accession>A0A212D2E2</accession>
<dbReference type="Pfam" id="PF07703">
    <property type="entry name" value="A2M_BRD"/>
    <property type="match status" value="1"/>
</dbReference>
<dbReference type="FunFam" id="6.20.50.160:FF:000002">
    <property type="entry name" value="Thioester-containing protein 2, isoform B"/>
    <property type="match status" value="1"/>
</dbReference>
<dbReference type="Gene3D" id="6.20.50.160">
    <property type="match status" value="1"/>
</dbReference>
<dbReference type="InterPro" id="IPR011625">
    <property type="entry name" value="A2M_N_BRD"/>
</dbReference>
<dbReference type="PANTHER" id="PTHR11412">
    <property type="entry name" value="MACROGLOBULIN / COMPLEMENT"/>
    <property type="match status" value="1"/>
</dbReference>
<organism evidence="2 3">
    <name type="scientific">Cervus elaphus hippelaphus</name>
    <name type="common">European red deer</name>
    <dbReference type="NCBI Taxonomy" id="46360"/>
    <lineage>
        <taxon>Eukaryota</taxon>
        <taxon>Metazoa</taxon>
        <taxon>Chordata</taxon>
        <taxon>Craniata</taxon>
        <taxon>Vertebrata</taxon>
        <taxon>Euteleostomi</taxon>
        <taxon>Mammalia</taxon>
        <taxon>Eutheria</taxon>
        <taxon>Laurasiatheria</taxon>
        <taxon>Artiodactyla</taxon>
        <taxon>Ruminantia</taxon>
        <taxon>Pecora</taxon>
        <taxon>Cervidae</taxon>
        <taxon>Cervinae</taxon>
        <taxon>Cervus</taxon>
    </lineage>
</organism>
<evidence type="ECO:0000259" key="1">
    <source>
        <dbReference type="SMART" id="SM01359"/>
    </source>
</evidence>
<dbReference type="Gene3D" id="2.60.40.1930">
    <property type="match status" value="1"/>
</dbReference>
<dbReference type="InterPro" id="IPR050473">
    <property type="entry name" value="A2M/Complement_sys"/>
</dbReference>
<dbReference type="OrthoDB" id="2142040at2759"/>
<evidence type="ECO:0000313" key="3">
    <source>
        <dbReference type="Proteomes" id="UP000242450"/>
    </source>
</evidence>
<feature type="domain" description="Alpha-2-macroglobulin bait region" evidence="1">
    <location>
        <begin position="2"/>
        <end position="166"/>
    </location>
</feature>
<reference evidence="2 3" key="1">
    <citation type="journal article" date="2018" name="Mol. Genet. Genomics">
        <title>The red deer Cervus elaphus genome CerEla1.0: sequencing, annotating, genes, and chromosomes.</title>
        <authorList>
            <person name="Bana N.A."/>
            <person name="Nyiri A."/>
            <person name="Nagy J."/>
            <person name="Frank K."/>
            <person name="Nagy T."/>
            <person name="Steger V."/>
            <person name="Schiller M."/>
            <person name="Lakatos P."/>
            <person name="Sugar L."/>
            <person name="Horn P."/>
            <person name="Barta E."/>
            <person name="Orosz L."/>
        </authorList>
    </citation>
    <scope>NUCLEOTIDE SEQUENCE [LARGE SCALE GENOMIC DNA]</scope>
    <source>
        <strain evidence="2">Hungarian</strain>
    </source>
</reference>
<dbReference type="Proteomes" id="UP000242450">
    <property type="component" value="Chromosome 9"/>
</dbReference>
<gene>
    <name evidence="2" type="ORF">Celaphus_00003013</name>
</gene>
<sequence>MLACLPQVGEDAYFPVKSTCPCNFTLYYEVAARGNIVLSGQQPAHITQQRSKRAALEKPIRLMHLSETEPPPAPATEVSVCMTSLQLAVTPSMVPLGRLLVFYVRENGEGVADSLQFTVETFFENQVSLTYSANETQPGEVIDLRLKAARGSCVCVAAVDKSVYLLRSGFRLTPAQ</sequence>
<comment type="caution">
    <text evidence="2">The sequence shown here is derived from an EMBL/GenBank/DDBJ whole genome shotgun (WGS) entry which is preliminary data.</text>
</comment>